<dbReference type="InterPro" id="IPR008927">
    <property type="entry name" value="6-PGluconate_DH-like_C_sf"/>
</dbReference>
<dbReference type="Gene3D" id="1.10.1040.10">
    <property type="entry name" value="N-(1-d-carboxylethyl)-l-norvaline Dehydrogenase, domain 2"/>
    <property type="match status" value="1"/>
</dbReference>
<accession>A0ABS4AL48</accession>
<dbReference type="Gene3D" id="3.40.50.720">
    <property type="entry name" value="NAD(P)-binding Rossmann-like Domain"/>
    <property type="match status" value="1"/>
</dbReference>
<dbReference type="Pfam" id="PF02317">
    <property type="entry name" value="Octopine_DH"/>
    <property type="match status" value="1"/>
</dbReference>
<gene>
    <name evidence="4" type="ORF">J8J14_19265</name>
</gene>
<dbReference type="PANTHER" id="PTHR38015:SF1">
    <property type="entry name" value="OPINE DEHYDROGENASE DOMAIN-CONTAINING PROTEIN"/>
    <property type="match status" value="1"/>
</dbReference>
<evidence type="ECO:0000259" key="3">
    <source>
        <dbReference type="Pfam" id="PF02317"/>
    </source>
</evidence>
<dbReference type="InterPro" id="IPR003421">
    <property type="entry name" value="Opine_DH"/>
</dbReference>
<dbReference type="Proteomes" id="UP000681594">
    <property type="component" value="Unassembled WGS sequence"/>
</dbReference>
<dbReference type="SUPFAM" id="SSF48179">
    <property type="entry name" value="6-phosphogluconate dehydrogenase C-terminal domain-like"/>
    <property type="match status" value="1"/>
</dbReference>
<dbReference type="InterPro" id="IPR036291">
    <property type="entry name" value="NAD(P)-bd_dom_sf"/>
</dbReference>
<dbReference type="Pfam" id="PF01210">
    <property type="entry name" value="NAD_Gly3P_dh_N"/>
    <property type="match status" value="1"/>
</dbReference>
<dbReference type="SUPFAM" id="SSF51735">
    <property type="entry name" value="NAD(P)-binding Rossmann-fold domains"/>
    <property type="match status" value="1"/>
</dbReference>
<keyword evidence="5" id="KW-1185">Reference proteome</keyword>
<comment type="caution">
    <text evidence="4">The sequence shown here is derived from an EMBL/GenBank/DDBJ whole genome shotgun (WGS) entry which is preliminary data.</text>
</comment>
<dbReference type="InterPro" id="IPR011128">
    <property type="entry name" value="G3P_DH_NAD-dep_N"/>
</dbReference>
<dbReference type="PANTHER" id="PTHR38015">
    <property type="entry name" value="BLR6086 PROTEIN"/>
    <property type="match status" value="1"/>
</dbReference>
<evidence type="ECO:0000259" key="2">
    <source>
        <dbReference type="Pfam" id="PF01210"/>
    </source>
</evidence>
<dbReference type="RefSeq" id="WP_209381188.1">
    <property type="nucleotide sequence ID" value="NZ_JAGIZB010000022.1"/>
</dbReference>
<reference evidence="4 5" key="1">
    <citation type="submission" date="2021-03" db="EMBL/GenBank/DDBJ databases">
        <authorList>
            <person name="So Y."/>
        </authorList>
    </citation>
    <scope>NUCLEOTIDE SEQUENCE [LARGE SCALE GENOMIC DNA]</scope>
    <source>
        <strain evidence="4 5">SSH11</strain>
    </source>
</reference>
<feature type="domain" description="Glycerol-3-phosphate dehydrogenase NAD-dependent N-terminal" evidence="2">
    <location>
        <begin position="4"/>
        <end position="98"/>
    </location>
</feature>
<evidence type="ECO:0000313" key="5">
    <source>
        <dbReference type="Proteomes" id="UP000681594"/>
    </source>
</evidence>
<evidence type="ECO:0000313" key="4">
    <source>
        <dbReference type="EMBL" id="MBP0446919.1"/>
    </source>
</evidence>
<dbReference type="InterPro" id="IPR013328">
    <property type="entry name" value="6PGD_dom2"/>
</dbReference>
<keyword evidence="1" id="KW-0560">Oxidoreductase</keyword>
<evidence type="ECO:0000256" key="1">
    <source>
        <dbReference type="ARBA" id="ARBA00023002"/>
    </source>
</evidence>
<organism evidence="4 5">
    <name type="scientific">Pararoseomonas baculiformis</name>
    <dbReference type="NCBI Taxonomy" id="2820812"/>
    <lineage>
        <taxon>Bacteria</taxon>
        <taxon>Pseudomonadati</taxon>
        <taxon>Pseudomonadota</taxon>
        <taxon>Alphaproteobacteria</taxon>
        <taxon>Acetobacterales</taxon>
        <taxon>Acetobacteraceae</taxon>
        <taxon>Pararoseomonas</taxon>
    </lineage>
</organism>
<name>A0ABS4AL48_9PROT</name>
<dbReference type="InterPro" id="IPR051729">
    <property type="entry name" value="Opine/Lysopine_DH"/>
</dbReference>
<proteinExistence type="predicted"/>
<dbReference type="EMBL" id="JAGIZB010000022">
    <property type="protein sequence ID" value="MBP0446919.1"/>
    <property type="molecule type" value="Genomic_DNA"/>
</dbReference>
<sequence>MRLSVLGAGAVGPAAAALAASRGHEVTLWSPSGAGTAGIGTSIEAEGAVAGDIPLRTAPDLADAFRGADAALLAVPAYAFPSVLPRIAAVLPPGLPLLIAPAASLSPLALDALLAARGAPAARAPIGAMATTPVTARRLSPGRVRVAAVRAAVDMAAIPAASAGEMGALATALFGHACPLAPHALHAGLANANPIIHAVLALTNVTRIEKAEEWPQYGLMTPAACRMMERLSAERAALAGSFGIAVLGLDESLHRANGVPMGPLHEMAAAIAASRGAVTGPAAMETRYVTEDVPYGLAFYLWLARGRGIPMPVTEAVVTALETLWGRDLRANPLLRQLDPAGLEEALREGLGRKA</sequence>
<feature type="domain" description="Opine dehydrogenase" evidence="3">
    <location>
        <begin position="181"/>
        <end position="320"/>
    </location>
</feature>
<protein>
    <submittedName>
        <fullName evidence="4">NAD/NADP octopine/nopaline dehydrogenase family protein</fullName>
    </submittedName>
</protein>